<reference evidence="2 3" key="2">
    <citation type="submission" date="2020-03" db="EMBL/GenBank/DDBJ databases">
        <title>Kangsaoukella pontilimi gen. nov., sp. nov., a new member of the family Rhodobacteraceae isolated from a tidal mudflat.</title>
        <authorList>
            <person name="Kim I.S."/>
        </authorList>
    </citation>
    <scope>NUCLEOTIDE SEQUENCE [LARGE SCALE GENOMIC DNA]</scope>
    <source>
        <strain evidence="2 3">GH1-50</strain>
    </source>
</reference>
<organism evidence="2 3">
    <name type="scientific">Kangsaoukella pontilimi</name>
    <dbReference type="NCBI Taxonomy" id="2691042"/>
    <lineage>
        <taxon>Bacteria</taxon>
        <taxon>Pseudomonadati</taxon>
        <taxon>Pseudomonadota</taxon>
        <taxon>Alphaproteobacteria</taxon>
        <taxon>Rhodobacterales</taxon>
        <taxon>Paracoccaceae</taxon>
        <taxon>Kangsaoukella</taxon>
    </lineage>
</organism>
<protein>
    <submittedName>
        <fullName evidence="2">VPLPA-CTERM sorting domain-containing protein</fullName>
    </submittedName>
</protein>
<dbReference type="NCBIfam" id="TIGR03370">
    <property type="entry name" value="VPLPA-CTERM"/>
    <property type="match status" value="1"/>
</dbReference>
<name>A0A7C9MS39_9RHOB</name>
<dbReference type="AlphaFoldDB" id="A0A7C9MS39"/>
<comment type="caution">
    <text evidence="2">The sequence shown here is derived from an EMBL/GenBank/DDBJ whole genome shotgun (WGS) entry which is preliminary data.</text>
</comment>
<dbReference type="EMBL" id="WUPT01000002">
    <property type="protein sequence ID" value="MXQ08857.1"/>
    <property type="molecule type" value="Genomic_DNA"/>
</dbReference>
<reference evidence="2 3" key="1">
    <citation type="submission" date="2019-12" db="EMBL/GenBank/DDBJ databases">
        <authorList>
            <person name="Lee S.D."/>
        </authorList>
    </citation>
    <scope>NUCLEOTIDE SEQUENCE [LARGE SCALE GENOMIC DNA]</scope>
    <source>
        <strain evidence="2 3">GH1-50</strain>
    </source>
</reference>
<keyword evidence="1" id="KW-0812">Transmembrane</keyword>
<evidence type="ECO:0000313" key="2">
    <source>
        <dbReference type="EMBL" id="MXQ08857.1"/>
    </source>
</evidence>
<proteinExistence type="predicted"/>
<sequence length="157" mass="16410">MGVCGYANNIGPNPESGANVCLNADGGGNSSDDSIQFEKEEILYLSATDGDVVLESIWVNYNHDRNSGEFDAWTWVIGGTTYTSADLIPDTLGDSGGADWRIDLGLIISDEPTSIWMTAGPNSYISAMSVSAVPLPAGGLLLLAGLGGLAALRRKRA</sequence>
<keyword evidence="3" id="KW-1185">Reference proteome</keyword>
<keyword evidence="1" id="KW-0472">Membrane</keyword>
<keyword evidence="1" id="KW-1133">Transmembrane helix</keyword>
<dbReference type="Proteomes" id="UP000480350">
    <property type="component" value="Unassembled WGS sequence"/>
</dbReference>
<dbReference type="InterPro" id="IPR022472">
    <property type="entry name" value="VPLPA-CTERM"/>
</dbReference>
<evidence type="ECO:0000256" key="1">
    <source>
        <dbReference type="SAM" id="Phobius"/>
    </source>
</evidence>
<gene>
    <name evidence="2" type="ORF">GQ651_13445</name>
</gene>
<evidence type="ECO:0000313" key="3">
    <source>
        <dbReference type="Proteomes" id="UP000480350"/>
    </source>
</evidence>
<accession>A0A7C9MS39</accession>
<feature type="transmembrane region" description="Helical" evidence="1">
    <location>
        <begin position="133"/>
        <end position="152"/>
    </location>
</feature>